<feature type="compositionally biased region" description="Polar residues" evidence="2">
    <location>
        <begin position="31"/>
        <end position="46"/>
    </location>
</feature>
<keyword evidence="1" id="KW-0175">Coiled coil</keyword>
<dbReference type="Pfam" id="PF12331">
    <property type="entry name" value="Rad26-like_helical_rpts"/>
    <property type="match status" value="1"/>
</dbReference>
<feature type="domain" description="Rad26-like C-terminal" evidence="4">
    <location>
        <begin position="744"/>
        <end position="806"/>
    </location>
</feature>
<sequence>MDNDKDNDSFSDDGIDELPPGTLLELERNAYQASQPQRPDSRNSSIHIPPNAGNPSFASLARGAISRPASRTLSHGPVLQDPSRLLRPPLSFGDEDFEDLDAGVLDDGYGPAPVELQNAMFLQDKVNDRLHPGAQEVGPRPDHGAKNIANGNTAGPAGPAAQHAMSLGDTIVMSGVEEMATDAVRQENGADAPDSDVWAEIEAMKEQIEQLTRERERIAQELAAAKSMTEAKAGEIAIIRANQAKLEKAHSRQLSTLRTQMADELKKYQAEIEAATMDSKLLTTENAFLKQDLKDETQKLNDLRKARAKLEENAPLTPKKTKVLPLRDGFDDDEIMLSPTKSVGRRSKRGTPSVSGGRKRKTIDDSPVKAPTLELSQSFETNLGDPSESAELMAVDPGPRKPNIEDRNVRFIRRILNHKTYPSKGRDLEIFTKLSFPSDPGRMFSSFILEATTAKSSENYAVEYAKAIVSLWSRALKESFYDPIAMFMAIIKYIINLDPSNIVPQLIEDLLPVLLKSGYVNGVARFRNSPVSHQNLGQVKQTPQSELHHQVSSTEALNILYIAASSCQYDSDAQRKFWKNILYDFILVMLNSNQPIDDIIITLNLLSYSILPTSFGPLLSTPAEQTANENYIIDRVANLLSEQLYVDEGEKPYTPWKISTLRIEAMSFLTTLAFSSPHPSASNNHAGRLLARHPTALARVFRSIHDELDALYSNPPERELHVALVNGLTRLAYGIMRMFRDEVNVGAKLRVVPGATQKHLVALTRLAFCEGLLLEAGVEDDTVEMAHEMLEEAVNPQEAEALLEAFRVKSLE</sequence>
<dbReference type="InterPro" id="IPR048379">
    <property type="entry name" value="Rad26-like_C"/>
</dbReference>
<dbReference type="VEuPathDB" id="FungiDB:I7I52_05071"/>
<name>A0A8H8CYT1_AJECA</name>
<dbReference type="OrthoDB" id="5245063at2759"/>
<protein>
    <submittedName>
        <fullName evidence="6">DNA repair protein RAD26</fullName>
    </submittedName>
</protein>
<evidence type="ECO:0000259" key="5">
    <source>
        <dbReference type="Pfam" id="PF21048"/>
    </source>
</evidence>
<evidence type="ECO:0000313" key="6">
    <source>
        <dbReference type="EMBL" id="KAG5293673.1"/>
    </source>
</evidence>
<accession>A0A8H8CYT1</accession>
<evidence type="ECO:0000313" key="7">
    <source>
        <dbReference type="Proteomes" id="UP000670092"/>
    </source>
</evidence>
<dbReference type="AlphaFoldDB" id="A0A8H8CYT1"/>
<gene>
    <name evidence="6" type="primary">RHP26</name>
    <name evidence="6" type="ORF">I7I52_05071</name>
</gene>
<evidence type="ECO:0000256" key="1">
    <source>
        <dbReference type="SAM" id="Coils"/>
    </source>
</evidence>
<dbReference type="Pfam" id="PF21046">
    <property type="entry name" value="Rad26-like_C"/>
    <property type="match status" value="1"/>
</dbReference>
<evidence type="ECO:0000259" key="3">
    <source>
        <dbReference type="Pfam" id="PF12331"/>
    </source>
</evidence>
<feature type="domain" description="Rad26-like N-terminal" evidence="5">
    <location>
        <begin position="411"/>
        <end position="451"/>
    </location>
</feature>
<evidence type="ECO:0000256" key="2">
    <source>
        <dbReference type="SAM" id="MobiDB-lite"/>
    </source>
</evidence>
<feature type="domain" description="Rad26-like helical repeats" evidence="3">
    <location>
        <begin position="513"/>
        <end position="736"/>
    </location>
</feature>
<proteinExistence type="predicted"/>
<reference evidence="6 7" key="1">
    <citation type="submission" date="2021-01" db="EMBL/GenBank/DDBJ databases">
        <title>Chromosome-level genome assembly of a human fungal pathogen reveals clustering of transcriptionally co-regulated genes.</title>
        <authorList>
            <person name="Voorhies M."/>
            <person name="Cohen S."/>
            <person name="Shea T.P."/>
            <person name="Petrus S."/>
            <person name="Munoz J.F."/>
            <person name="Poplawski S."/>
            <person name="Goldman W.E."/>
            <person name="Michael T."/>
            <person name="Cuomo C.A."/>
            <person name="Sil A."/>
            <person name="Beyhan S."/>
        </authorList>
    </citation>
    <scope>NUCLEOTIDE SEQUENCE [LARGE SCALE GENOMIC DNA]</scope>
    <source>
        <strain evidence="6 7">G184AR</strain>
    </source>
</reference>
<feature type="region of interest" description="Disordered" evidence="2">
    <location>
        <begin position="335"/>
        <end position="367"/>
    </location>
</feature>
<dbReference type="EMBL" id="JAEVHI010000004">
    <property type="protein sequence ID" value="KAG5293673.1"/>
    <property type="molecule type" value="Genomic_DNA"/>
</dbReference>
<feature type="region of interest" description="Disordered" evidence="2">
    <location>
        <begin position="1"/>
        <end position="92"/>
    </location>
</feature>
<feature type="coiled-coil region" evidence="1">
    <location>
        <begin position="201"/>
        <end position="228"/>
    </location>
</feature>
<comment type="caution">
    <text evidence="6">The sequence shown here is derived from an EMBL/GenBank/DDBJ whole genome shotgun (WGS) entry which is preliminary data.</text>
</comment>
<feature type="coiled-coil region" evidence="1">
    <location>
        <begin position="258"/>
        <end position="313"/>
    </location>
</feature>
<evidence type="ECO:0000259" key="4">
    <source>
        <dbReference type="Pfam" id="PF21046"/>
    </source>
</evidence>
<dbReference type="Proteomes" id="UP000670092">
    <property type="component" value="Unassembled WGS sequence"/>
</dbReference>
<organism evidence="6 7">
    <name type="scientific">Ajellomyces capsulatus</name>
    <name type="common">Darling's disease fungus</name>
    <name type="synonym">Histoplasma capsulatum</name>
    <dbReference type="NCBI Taxonomy" id="5037"/>
    <lineage>
        <taxon>Eukaryota</taxon>
        <taxon>Fungi</taxon>
        <taxon>Dikarya</taxon>
        <taxon>Ascomycota</taxon>
        <taxon>Pezizomycotina</taxon>
        <taxon>Eurotiomycetes</taxon>
        <taxon>Eurotiomycetidae</taxon>
        <taxon>Onygenales</taxon>
        <taxon>Ajellomycetaceae</taxon>
        <taxon>Histoplasma</taxon>
    </lineage>
</organism>
<dbReference type="InterPro" id="IPR022093">
    <property type="entry name" value="Rad26-like_helical"/>
</dbReference>
<dbReference type="InterPro" id="IPR048380">
    <property type="entry name" value="Rad26-like_N"/>
</dbReference>
<dbReference type="Pfam" id="PF21048">
    <property type="entry name" value="Rad26-like_N"/>
    <property type="match status" value="1"/>
</dbReference>